<feature type="non-terminal residue" evidence="8">
    <location>
        <position position="468"/>
    </location>
</feature>
<protein>
    <recommendedName>
        <fullName evidence="5">Hydroxymethylglutaryl-CoA synthase</fullName>
        <shortName evidence="5">HMG-CoA synthase</shortName>
        <ecNumber evidence="5">2.3.3.10</ecNumber>
    </recommendedName>
    <alternativeName>
        <fullName evidence="5">3-hydroxy-3-methylglutaryl coenzyme A synthase</fullName>
    </alternativeName>
</protein>
<feature type="active site" description="Proton donor/acceptor" evidence="3">
    <location>
        <position position="84"/>
    </location>
</feature>
<feature type="binding site" evidence="4">
    <location>
        <position position="212"/>
    </location>
    <ligand>
        <name>CoA</name>
        <dbReference type="ChEBI" id="CHEBI:57287"/>
    </ligand>
</feature>
<dbReference type="Pfam" id="PF08540">
    <property type="entry name" value="HMG_CoA_synt_C"/>
    <property type="match status" value="1"/>
</dbReference>
<comment type="pathway">
    <text evidence="5">Metabolic intermediate biosynthesis; (R)-mevalonate biosynthesis; (R)-mevalonate from acetyl-CoA: step 2/3.</text>
</comment>
<dbReference type="Pfam" id="PF01154">
    <property type="entry name" value="HMG_CoA_synt_N"/>
    <property type="match status" value="1"/>
</dbReference>
<reference evidence="8" key="1">
    <citation type="submission" date="2023-06" db="EMBL/GenBank/DDBJ databases">
        <authorList>
            <person name="Delattre M."/>
        </authorList>
    </citation>
    <scope>NUCLEOTIDE SEQUENCE</scope>
    <source>
        <strain evidence="8">AF72</strain>
    </source>
</reference>
<dbReference type="CDD" id="cd00827">
    <property type="entry name" value="init_cond_enzymes"/>
    <property type="match status" value="1"/>
</dbReference>
<dbReference type="Gene3D" id="3.40.47.10">
    <property type="match status" value="1"/>
</dbReference>
<keyword evidence="2 5" id="KW-0808">Transferase</keyword>
<evidence type="ECO:0000313" key="8">
    <source>
        <dbReference type="EMBL" id="CAJ0582425.1"/>
    </source>
</evidence>
<keyword evidence="9" id="KW-1185">Reference proteome</keyword>
<keyword evidence="5" id="KW-0756">Sterol biosynthesis</keyword>
<dbReference type="GO" id="GO:0004421">
    <property type="term" value="F:hydroxymethylglutaryl-CoA synthase activity"/>
    <property type="evidence" value="ECO:0007669"/>
    <property type="project" value="UniProtKB-EC"/>
</dbReference>
<dbReference type="Proteomes" id="UP001177023">
    <property type="component" value="Unassembled WGS sequence"/>
</dbReference>
<keyword evidence="5" id="KW-1207">Sterol metabolism</keyword>
<dbReference type="InterPro" id="IPR013746">
    <property type="entry name" value="HMG_CoA_synt_C_dom"/>
</dbReference>
<dbReference type="PANTHER" id="PTHR43323">
    <property type="entry name" value="3-HYDROXY-3-METHYLGLUTARYL COENZYME A SYNTHASE"/>
    <property type="match status" value="1"/>
</dbReference>
<sequence length="468" mass="51788">MMAEGVGILAIELYAPKLAISQEALEQADNIPTGKNTIGLGQQEMSFCDDQEDTVSISLTVTKKLFESYGVLPSDIGYVSVGTETLIDVSKSVTTELMMLFGENANVEGVDMKCACFGGTQALFCGVDWVRANWARKKKYALIVMADIAIYEEGAARYTGGAGAVAVLVGPDAPIVFDDCLRGTFQRSAWDFYKPLGGGRITEYPVVNGGESLRTYMLALDECYKDYKRQAREYFNEEISIDSFGAAFFHSPFTKMVQKAIGRLHYWDIAAGKAVGTEDLRALPAKPNLDDRAVITQLLRSSANEYERLTLPYLDFNRRCGNMNTAALFAQLVAWLAKSSPKLSSEERRILFYSYGSGCSAAMFSVRVTENELPTSPLSKLRRVCQRALEQLDQRVVVSPAMYRQAIAHREDLLTKPGAYTPSGIANNSQNLFPGTYFLSQIDKPGVRSYDRMPIEMLNGHHLNGHFN</sequence>
<dbReference type="GO" id="GO:0010142">
    <property type="term" value="P:farnesyl diphosphate biosynthetic process, mevalonate pathway"/>
    <property type="evidence" value="ECO:0007669"/>
    <property type="project" value="InterPro"/>
</dbReference>
<evidence type="ECO:0000256" key="3">
    <source>
        <dbReference type="PIRSR" id="PIRSR610122-1"/>
    </source>
</evidence>
<dbReference type="NCBIfam" id="TIGR01833">
    <property type="entry name" value="HMG-CoA-S_euk"/>
    <property type="match status" value="1"/>
</dbReference>
<evidence type="ECO:0000256" key="2">
    <source>
        <dbReference type="ARBA" id="ARBA00022679"/>
    </source>
</evidence>
<comment type="similarity">
    <text evidence="1 5">Belongs to the thiolase-like superfamily. HMG-CoA synthase family.</text>
</comment>
<feature type="binding site" evidence="4">
    <location>
        <position position="259"/>
    </location>
    <ligand>
        <name>CoA</name>
        <dbReference type="ChEBI" id="CHEBI:57287"/>
    </ligand>
</feature>
<dbReference type="InterPro" id="IPR013528">
    <property type="entry name" value="HMG_CoA_synth_N"/>
</dbReference>
<evidence type="ECO:0000256" key="4">
    <source>
        <dbReference type="PIRSR" id="PIRSR610122-2"/>
    </source>
</evidence>
<dbReference type="SUPFAM" id="SSF53901">
    <property type="entry name" value="Thiolase-like"/>
    <property type="match status" value="2"/>
</dbReference>
<keyword evidence="5" id="KW-0444">Lipid biosynthesis</keyword>
<feature type="active site" description="Acyl-thioester intermediate" evidence="3">
    <location>
        <position position="116"/>
    </location>
</feature>
<feature type="domain" description="Hydroxymethylglutaryl-coenzyme A synthase N-terminal" evidence="6">
    <location>
        <begin position="4"/>
        <end position="174"/>
    </location>
</feature>
<dbReference type="PANTHER" id="PTHR43323:SF2">
    <property type="entry name" value="HYDROXYMETHYLGLUTARYL-COA SYNTHASE"/>
    <property type="match status" value="1"/>
</dbReference>
<dbReference type="GO" id="GO:0006084">
    <property type="term" value="P:acetyl-CoA metabolic process"/>
    <property type="evidence" value="ECO:0007669"/>
    <property type="project" value="InterPro"/>
</dbReference>
<gene>
    <name evidence="8" type="ORF">MSPICULIGERA_LOCUS20557</name>
</gene>
<organism evidence="8 9">
    <name type="scientific">Mesorhabditis spiculigera</name>
    <dbReference type="NCBI Taxonomy" id="96644"/>
    <lineage>
        <taxon>Eukaryota</taxon>
        <taxon>Metazoa</taxon>
        <taxon>Ecdysozoa</taxon>
        <taxon>Nematoda</taxon>
        <taxon>Chromadorea</taxon>
        <taxon>Rhabditida</taxon>
        <taxon>Rhabditina</taxon>
        <taxon>Rhabditomorpha</taxon>
        <taxon>Rhabditoidea</taxon>
        <taxon>Rhabditidae</taxon>
        <taxon>Mesorhabditinae</taxon>
        <taxon>Mesorhabditis</taxon>
    </lineage>
</organism>
<feature type="active site" description="Proton donor/acceptor" evidence="3">
    <location>
        <position position="250"/>
    </location>
</feature>
<dbReference type="InterPro" id="IPR010122">
    <property type="entry name" value="HMG_CoA_synthase_euk"/>
</dbReference>
<dbReference type="EMBL" id="CATQJA010002664">
    <property type="protein sequence ID" value="CAJ0582425.1"/>
    <property type="molecule type" value="Genomic_DNA"/>
</dbReference>
<keyword evidence="5" id="KW-0443">Lipid metabolism</keyword>
<comment type="function">
    <text evidence="5">Catalyzes the condensation of acetyl-CoA with acetoacetyl-CoA to form HMG-CoA.</text>
</comment>
<evidence type="ECO:0000313" key="9">
    <source>
        <dbReference type="Proteomes" id="UP001177023"/>
    </source>
</evidence>
<keyword evidence="5" id="KW-0752">Steroid biosynthesis</keyword>
<dbReference type="AlphaFoldDB" id="A0AA36G7T0"/>
<proteinExistence type="inferred from homology"/>
<comment type="catalytic activity">
    <reaction evidence="5">
        <text>acetoacetyl-CoA + acetyl-CoA + H2O = (3S)-3-hydroxy-3-methylglutaryl-CoA + CoA + H(+)</text>
        <dbReference type="Rhea" id="RHEA:10188"/>
        <dbReference type="ChEBI" id="CHEBI:15377"/>
        <dbReference type="ChEBI" id="CHEBI:15378"/>
        <dbReference type="ChEBI" id="CHEBI:43074"/>
        <dbReference type="ChEBI" id="CHEBI:57286"/>
        <dbReference type="ChEBI" id="CHEBI:57287"/>
        <dbReference type="ChEBI" id="CHEBI:57288"/>
        <dbReference type="EC" id="2.3.3.10"/>
    </reaction>
</comment>
<dbReference type="EC" id="2.3.3.10" evidence="5"/>
<feature type="binding site" evidence="4">
    <location>
        <position position="255"/>
    </location>
    <ligand>
        <name>CoA</name>
        <dbReference type="ChEBI" id="CHEBI:57287"/>
    </ligand>
</feature>
<name>A0AA36G7T0_9BILA</name>
<evidence type="ECO:0000259" key="6">
    <source>
        <dbReference type="Pfam" id="PF01154"/>
    </source>
</evidence>
<feature type="domain" description="Hydroxymethylglutaryl-coenzyme A synthase C-terminal" evidence="7">
    <location>
        <begin position="175"/>
        <end position="452"/>
    </location>
</feature>
<dbReference type="GO" id="GO:0016126">
    <property type="term" value="P:sterol biosynthetic process"/>
    <property type="evidence" value="ECO:0007669"/>
    <property type="project" value="UniProtKB-KW"/>
</dbReference>
<keyword evidence="5" id="KW-0753">Steroid metabolism</keyword>
<comment type="caution">
    <text evidence="8">The sequence shown here is derived from an EMBL/GenBank/DDBJ whole genome shotgun (WGS) entry which is preliminary data.</text>
</comment>
<evidence type="ECO:0000256" key="5">
    <source>
        <dbReference type="RuleBase" id="RU364071"/>
    </source>
</evidence>
<dbReference type="InterPro" id="IPR016039">
    <property type="entry name" value="Thiolase-like"/>
</dbReference>
<evidence type="ECO:0000256" key="1">
    <source>
        <dbReference type="ARBA" id="ARBA00007061"/>
    </source>
</evidence>
<evidence type="ECO:0000259" key="7">
    <source>
        <dbReference type="Pfam" id="PF08540"/>
    </source>
</evidence>
<accession>A0AA36G7T0</accession>